<comment type="caution">
    <text evidence="1">The sequence shown here is derived from an EMBL/GenBank/DDBJ whole genome shotgun (WGS) entry which is preliminary data.</text>
</comment>
<dbReference type="EMBL" id="CAOF01000060">
    <property type="protein sequence ID" value="CCO45505.1"/>
    <property type="molecule type" value="Genomic_DNA"/>
</dbReference>
<reference evidence="1 2" key="1">
    <citation type="journal article" date="2013" name="ISME J.">
        <title>Comparative genomics of pathogenic lineages of Vibrio nigripulchritudo identifies virulence-associated traits.</title>
        <authorList>
            <person name="Goudenege D."/>
            <person name="Labreuche Y."/>
            <person name="Krin E."/>
            <person name="Ansquer D."/>
            <person name="Mangenot S."/>
            <person name="Calteau A."/>
            <person name="Medigue C."/>
            <person name="Mazel D."/>
            <person name="Polz M.F."/>
            <person name="Le Roux F."/>
        </authorList>
    </citation>
    <scope>NUCLEOTIDE SEQUENCE [LARGE SCALE GENOMIC DNA]</scope>
    <source>
        <strain evidence="1 2">SOn1</strain>
    </source>
</reference>
<proteinExistence type="predicted"/>
<evidence type="ECO:0000313" key="1">
    <source>
        <dbReference type="EMBL" id="CCO45505.1"/>
    </source>
</evidence>
<gene>
    <name evidence="1" type="ORF">VIBNISOn1_1520014</name>
</gene>
<protein>
    <submittedName>
        <fullName evidence="1">Uncharacterized protein</fullName>
    </submittedName>
</protein>
<sequence>MAKRSKLPDPIKNLTLEDLIKHNGGDLLVASLRDRKKDLSDEEFKEYIKKFRGSRKRS</sequence>
<evidence type="ECO:0000313" key="2">
    <source>
        <dbReference type="Proteomes" id="UP000018211"/>
    </source>
</evidence>
<accession>A0AAV2VM93</accession>
<name>A0AAV2VM93_9VIBR</name>
<organism evidence="1 2">
    <name type="scientific">Vibrio nigripulchritudo SOn1</name>
    <dbReference type="NCBI Taxonomy" id="1238450"/>
    <lineage>
        <taxon>Bacteria</taxon>
        <taxon>Pseudomonadati</taxon>
        <taxon>Pseudomonadota</taxon>
        <taxon>Gammaproteobacteria</taxon>
        <taxon>Vibrionales</taxon>
        <taxon>Vibrionaceae</taxon>
        <taxon>Vibrio</taxon>
    </lineage>
</organism>
<dbReference type="Proteomes" id="UP000018211">
    <property type="component" value="Unassembled WGS sequence"/>
</dbReference>
<dbReference type="AlphaFoldDB" id="A0AAV2VM93"/>